<organism evidence="1 2">
    <name type="scientific">Hyalomma asiaticum</name>
    <name type="common">Tick</name>
    <dbReference type="NCBI Taxonomy" id="266040"/>
    <lineage>
        <taxon>Eukaryota</taxon>
        <taxon>Metazoa</taxon>
        <taxon>Ecdysozoa</taxon>
        <taxon>Arthropoda</taxon>
        <taxon>Chelicerata</taxon>
        <taxon>Arachnida</taxon>
        <taxon>Acari</taxon>
        <taxon>Parasitiformes</taxon>
        <taxon>Ixodida</taxon>
        <taxon>Ixodoidea</taxon>
        <taxon>Ixodidae</taxon>
        <taxon>Hyalomminae</taxon>
        <taxon>Hyalomma</taxon>
    </lineage>
</organism>
<name>A0ACB7SET1_HYAAI</name>
<proteinExistence type="predicted"/>
<dbReference type="Proteomes" id="UP000821845">
    <property type="component" value="Chromosome 4"/>
</dbReference>
<keyword evidence="2" id="KW-1185">Reference proteome</keyword>
<protein>
    <submittedName>
        <fullName evidence="1">Uncharacterized protein</fullName>
    </submittedName>
</protein>
<sequence>MVSPHPCVCKCVNEGHPAGLAECWRELAEERRVALEETLEENKQLHEKLELLTAENKHLQTIADQAFPLADLLKASIKTRFVVQEEFAREVEHSQQH</sequence>
<evidence type="ECO:0000313" key="2">
    <source>
        <dbReference type="Proteomes" id="UP000821845"/>
    </source>
</evidence>
<comment type="caution">
    <text evidence="1">The sequence shown here is derived from an EMBL/GenBank/DDBJ whole genome shotgun (WGS) entry which is preliminary data.</text>
</comment>
<evidence type="ECO:0000313" key="1">
    <source>
        <dbReference type="EMBL" id="KAH6932238.1"/>
    </source>
</evidence>
<accession>A0ACB7SET1</accession>
<reference evidence="1" key="1">
    <citation type="submission" date="2020-05" db="EMBL/GenBank/DDBJ databases">
        <title>Large-scale comparative analyses of tick genomes elucidate their genetic diversity and vector capacities.</title>
        <authorList>
            <person name="Jia N."/>
            <person name="Wang J."/>
            <person name="Shi W."/>
            <person name="Du L."/>
            <person name="Sun Y."/>
            <person name="Zhan W."/>
            <person name="Jiang J."/>
            <person name="Wang Q."/>
            <person name="Zhang B."/>
            <person name="Ji P."/>
            <person name="Sakyi L.B."/>
            <person name="Cui X."/>
            <person name="Yuan T."/>
            <person name="Jiang B."/>
            <person name="Yang W."/>
            <person name="Lam T.T.-Y."/>
            <person name="Chang Q."/>
            <person name="Ding S."/>
            <person name="Wang X."/>
            <person name="Zhu J."/>
            <person name="Ruan X."/>
            <person name="Zhao L."/>
            <person name="Wei J."/>
            <person name="Que T."/>
            <person name="Du C."/>
            <person name="Cheng J."/>
            <person name="Dai P."/>
            <person name="Han X."/>
            <person name="Huang E."/>
            <person name="Gao Y."/>
            <person name="Liu J."/>
            <person name="Shao H."/>
            <person name="Ye R."/>
            <person name="Li L."/>
            <person name="Wei W."/>
            <person name="Wang X."/>
            <person name="Wang C."/>
            <person name="Yang T."/>
            <person name="Huo Q."/>
            <person name="Li W."/>
            <person name="Guo W."/>
            <person name="Chen H."/>
            <person name="Zhou L."/>
            <person name="Ni X."/>
            <person name="Tian J."/>
            <person name="Zhou Y."/>
            <person name="Sheng Y."/>
            <person name="Liu T."/>
            <person name="Pan Y."/>
            <person name="Xia L."/>
            <person name="Li J."/>
            <person name="Zhao F."/>
            <person name="Cao W."/>
        </authorList>
    </citation>
    <scope>NUCLEOTIDE SEQUENCE</scope>
    <source>
        <strain evidence="1">Hyas-2018</strain>
    </source>
</reference>
<gene>
    <name evidence="1" type="ORF">HPB50_004040</name>
</gene>
<dbReference type="EMBL" id="CM023484">
    <property type="protein sequence ID" value="KAH6932238.1"/>
    <property type="molecule type" value="Genomic_DNA"/>
</dbReference>